<sequence length="78" mass="8894">MEFLSSVHLPPKNTPESIRNRNSPKGWLNVSLMEETNLLLTQGRIGVTSGFLKKLLDVECLFVYGESLVRIDDIDRDF</sequence>
<proteinExistence type="predicted"/>
<keyword evidence="3" id="KW-1185">Reference proteome</keyword>
<organism evidence="2 3">
    <name type="scientific">Necator americanus</name>
    <name type="common">Human hookworm</name>
    <dbReference type="NCBI Taxonomy" id="51031"/>
    <lineage>
        <taxon>Eukaryota</taxon>
        <taxon>Metazoa</taxon>
        <taxon>Ecdysozoa</taxon>
        <taxon>Nematoda</taxon>
        <taxon>Chromadorea</taxon>
        <taxon>Rhabditida</taxon>
        <taxon>Rhabditina</taxon>
        <taxon>Rhabditomorpha</taxon>
        <taxon>Strongyloidea</taxon>
        <taxon>Ancylostomatidae</taxon>
        <taxon>Bunostominae</taxon>
        <taxon>Necator</taxon>
    </lineage>
</organism>
<evidence type="ECO:0000313" key="3">
    <source>
        <dbReference type="Proteomes" id="UP001303046"/>
    </source>
</evidence>
<accession>A0ABR1CQN8</accession>
<reference evidence="2 3" key="1">
    <citation type="submission" date="2023-08" db="EMBL/GenBank/DDBJ databases">
        <title>A Necator americanus chromosomal reference genome.</title>
        <authorList>
            <person name="Ilik V."/>
            <person name="Petrzelkova K.J."/>
            <person name="Pardy F."/>
            <person name="Fuh T."/>
            <person name="Niatou-Singa F.S."/>
            <person name="Gouil Q."/>
            <person name="Baker L."/>
            <person name="Ritchie M.E."/>
            <person name="Jex A.R."/>
            <person name="Gazzola D."/>
            <person name="Li H."/>
            <person name="Toshio Fujiwara R."/>
            <person name="Zhan B."/>
            <person name="Aroian R.V."/>
            <person name="Pafco B."/>
            <person name="Schwarz E.M."/>
        </authorList>
    </citation>
    <scope>NUCLEOTIDE SEQUENCE [LARGE SCALE GENOMIC DNA]</scope>
    <source>
        <strain evidence="2 3">Aroian</strain>
        <tissue evidence="2">Whole animal</tissue>
    </source>
</reference>
<feature type="region of interest" description="Disordered" evidence="1">
    <location>
        <begin position="1"/>
        <end position="21"/>
    </location>
</feature>
<protein>
    <submittedName>
        <fullName evidence="2">Uncharacterized protein</fullName>
    </submittedName>
</protein>
<name>A0ABR1CQN8_NECAM</name>
<evidence type="ECO:0000256" key="1">
    <source>
        <dbReference type="SAM" id="MobiDB-lite"/>
    </source>
</evidence>
<gene>
    <name evidence="2" type="primary">Necator_chrIII.g9629</name>
    <name evidence="2" type="ORF">RB195_008864</name>
</gene>
<dbReference type="Proteomes" id="UP001303046">
    <property type="component" value="Unassembled WGS sequence"/>
</dbReference>
<evidence type="ECO:0000313" key="2">
    <source>
        <dbReference type="EMBL" id="KAK6740661.1"/>
    </source>
</evidence>
<dbReference type="EMBL" id="JAVFWL010000003">
    <property type="protein sequence ID" value="KAK6740661.1"/>
    <property type="molecule type" value="Genomic_DNA"/>
</dbReference>
<comment type="caution">
    <text evidence="2">The sequence shown here is derived from an EMBL/GenBank/DDBJ whole genome shotgun (WGS) entry which is preliminary data.</text>
</comment>